<evidence type="ECO:0000313" key="1">
    <source>
        <dbReference type="EMBL" id="GEP01877.1"/>
    </source>
</evidence>
<dbReference type="Pfam" id="PF13489">
    <property type="entry name" value="Methyltransf_23"/>
    <property type="match status" value="1"/>
</dbReference>
<dbReference type="SUPFAM" id="SSF53335">
    <property type="entry name" value="S-adenosyl-L-methionine-dependent methyltransferases"/>
    <property type="match status" value="2"/>
</dbReference>
<name>A0A512IVY5_9HYPH</name>
<dbReference type="Gene3D" id="3.40.50.150">
    <property type="entry name" value="Vaccinia Virus protein VP39"/>
    <property type="match status" value="1"/>
</dbReference>
<dbReference type="InterPro" id="IPR029063">
    <property type="entry name" value="SAM-dependent_MTases_sf"/>
</dbReference>
<keyword evidence="2" id="KW-1185">Reference proteome</keyword>
<dbReference type="Proteomes" id="UP000321258">
    <property type="component" value="Unassembled WGS sequence"/>
</dbReference>
<comment type="caution">
    <text evidence="1">The sequence shown here is derived from an EMBL/GenBank/DDBJ whole genome shotgun (WGS) entry which is preliminary data.</text>
</comment>
<evidence type="ECO:0000313" key="2">
    <source>
        <dbReference type="Proteomes" id="UP000321258"/>
    </source>
</evidence>
<protein>
    <recommendedName>
        <fullName evidence="3">Methyltransferase type 11 domain-containing protein</fullName>
    </recommendedName>
</protein>
<gene>
    <name evidence="1" type="ORF">MHA02_42640</name>
</gene>
<proteinExistence type="predicted"/>
<evidence type="ECO:0008006" key="3">
    <source>
        <dbReference type="Google" id="ProtNLM"/>
    </source>
</evidence>
<sequence>MNQRLLSFIGDVPLNKLFENWVPARVEPEGHDWLDLPPADFLDWCRKFPDIGMWYIPPHEKYIGNPSFLVSQAHRVWTTTSLLNRHCDRAASLLDLGSYPFVVPVTLRDYFGFTGKITGTVIQPLNDTSYDLLSKYQIATDVLDLDPFVVDLTRQDRLPTRLQIRDNTQDAVTLFHVMEHLYHPMPTLKEAHRVLKPGGKIFITTDNAFMLNVFNSILDTTTAVFEPVEGTSAMQVHDWRGHVRFFSERDLSVMLQSAGFEIVEIGYREIYYDVLFDDHFVDPNIYIQGWRTDILRDMPSARNDIYVVAQKSA</sequence>
<dbReference type="AlphaFoldDB" id="A0A512IVY5"/>
<dbReference type="RefSeq" id="WP_170249419.1">
    <property type="nucleotide sequence ID" value="NZ_BJZT01000064.1"/>
</dbReference>
<organism evidence="1 2">
    <name type="scientific">Methylobacterium haplocladii</name>
    <dbReference type="NCBI Taxonomy" id="1176176"/>
    <lineage>
        <taxon>Bacteria</taxon>
        <taxon>Pseudomonadati</taxon>
        <taxon>Pseudomonadota</taxon>
        <taxon>Alphaproteobacteria</taxon>
        <taxon>Hyphomicrobiales</taxon>
        <taxon>Methylobacteriaceae</taxon>
        <taxon>Methylobacterium</taxon>
    </lineage>
</organism>
<accession>A0A512IVY5</accession>
<dbReference type="CDD" id="cd02440">
    <property type="entry name" value="AdoMet_MTases"/>
    <property type="match status" value="1"/>
</dbReference>
<dbReference type="EMBL" id="BJZT01000064">
    <property type="protein sequence ID" value="GEP01877.1"/>
    <property type="molecule type" value="Genomic_DNA"/>
</dbReference>
<reference evidence="1 2" key="1">
    <citation type="submission" date="2019-07" db="EMBL/GenBank/DDBJ databases">
        <title>Whole genome shotgun sequence of Methylobacterium haplocladii NBRC 107714.</title>
        <authorList>
            <person name="Hosoyama A."/>
            <person name="Uohara A."/>
            <person name="Ohji S."/>
            <person name="Ichikawa N."/>
        </authorList>
    </citation>
    <scope>NUCLEOTIDE SEQUENCE [LARGE SCALE GENOMIC DNA]</scope>
    <source>
        <strain evidence="1 2">NBRC 107714</strain>
    </source>
</reference>